<dbReference type="GO" id="GO:0005524">
    <property type="term" value="F:ATP binding"/>
    <property type="evidence" value="ECO:0007669"/>
    <property type="project" value="UniProtKB-KW"/>
</dbReference>
<evidence type="ECO:0000259" key="10">
    <source>
        <dbReference type="PROSITE" id="PS50893"/>
    </source>
</evidence>
<dbReference type="EMBL" id="GG738871">
    <property type="protein sequence ID" value="EFC43768.1"/>
    <property type="molecule type" value="Genomic_DNA"/>
</dbReference>
<dbReference type="KEGG" id="ngr:NAEGRDRAFT_34009"/>
<comment type="subcellular location">
    <subcellularLocation>
        <location evidence="1">Membrane</location>
        <topology evidence="1">Multi-pass membrane protein</topology>
    </subcellularLocation>
</comment>
<dbReference type="PROSITE" id="PS50893">
    <property type="entry name" value="ABC_TRANSPORTER_2"/>
    <property type="match status" value="1"/>
</dbReference>
<feature type="transmembrane region" description="Helical" evidence="9">
    <location>
        <begin position="417"/>
        <end position="435"/>
    </location>
</feature>
<dbReference type="RefSeq" id="XP_002676512.1">
    <property type="nucleotide sequence ID" value="XM_002676466.1"/>
</dbReference>
<dbReference type="VEuPathDB" id="AmoebaDB:NAEGRDRAFT_34009"/>
<keyword evidence="3 9" id="KW-0812">Transmembrane</keyword>
<sequence>MSHQQSKQHDEIVNDHKAHNQKNHHQRPSVLLSWHNLEFKVKVAASQASRRIAPSSSEEQLNGESQQENASSQKSWNPVNYFKQKIAKVEKQVLQPMTGFVEPGTVLAIMGPSGSGKTSFLNLLAQRVKPSGGTIKINGENVSNHMSSFMACSAFVEQDDVLMGSLTVRETLRYAALLKMPSSKYTMREKMERVDHLLKELGLEKSADTIVGVPGLSKGISGGERKRLSIAVEIINDPAVLFLDEVTTGLDARTSLNVIQTIMKLARKGTTIVLTIHQPRSDIFQMFDRLILLAQGRIAYFGDGQHVSHYFEKLGYQCPEDYNIADYCIDLISENPSYTSDNPKKKLDEARRITSILDHYEKHTSQSMKTPKYDSESQTDFKALKLTRNNAFSQFIILCLRGLLNTVRNKQLTTVKVFQQIVMALLVGLIFIRLGHTQTDVQNRIGALFFIMTNQIMSPLFGSVSSFHNDRPVLFRERGANLYNIGSFYFSNLVVQMPLSMFFPIFFGSMVYYLVGLNENVERFFMFILILIVVAISASSMGSLFAVLSPSFGVAMSVIPLITTMLMLFGGFYRNVSNIPPYFIWIYWISVYHFGFEALVHNELVGAVFECPTSFCASPTGEAVIEVLEMNGPLSNIWINLGFMLAVALICQIISFIVLALFVKPKR</sequence>
<protein>
    <submittedName>
        <fullName evidence="11">Predicted protein</fullName>
    </submittedName>
</protein>
<keyword evidence="7 9" id="KW-0472">Membrane</keyword>
<proteinExistence type="predicted"/>
<evidence type="ECO:0000256" key="7">
    <source>
        <dbReference type="ARBA" id="ARBA00023136"/>
    </source>
</evidence>
<evidence type="ECO:0000256" key="6">
    <source>
        <dbReference type="ARBA" id="ARBA00022989"/>
    </source>
</evidence>
<accession>D2VHA7</accession>
<feature type="domain" description="ABC transporter" evidence="10">
    <location>
        <begin position="76"/>
        <end position="320"/>
    </location>
</feature>
<dbReference type="GO" id="GO:0016887">
    <property type="term" value="F:ATP hydrolysis activity"/>
    <property type="evidence" value="ECO:0007669"/>
    <property type="project" value="InterPro"/>
</dbReference>
<dbReference type="InterPro" id="IPR003593">
    <property type="entry name" value="AAA+_ATPase"/>
</dbReference>
<dbReference type="eggNOG" id="KOG0061">
    <property type="taxonomic scope" value="Eukaryota"/>
</dbReference>
<feature type="transmembrane region" description="Helical" evidence="9">
    <location>
        <begin position="447"/>
        <end position="468"/>
    </location>
</feature>
<feature type="transmembrane region" description="Helical" evidence="9">
    <location>
        <begin position="554"/>
        <end position="573"/>
    </location>
</feature>
<dbReference type="Proteomes" id="UP000006671">
    <property type="component" value="Unassembled WGS sequence"/>
</dbReference>
<dbReference type="PROSITE" id="PS00211">
    <property type="entry name" value="ABC_TRANSPORTER_1"/>
    <property type="match status" value="1"/>
</dbReference>
<dbReference type="InterPro" id="IPR013525">
    <property type="entry name" value="ABC2_TM"/>
</dbReference>
<dbReference type="PANTHER" id="PTHR48041">
    <property type="entry name" value="ABC TRANSPORTER G FAMILY MEMBER 28"/>
    <property type="match status" value="1"/>
</dbReference>
<dbReference type="InterPro" id="IPR043926">
    <property type="entry name" value="ABCG_dom"/>
</dbReference>
<keyword evidence="5" id="KW-0067">ATP-binding</keyword>
<feature type="transmembrane region" description="Helical" evidence="9">
    <location>
        <begin position="527"/>
        <end position="548"/>
    </location>
</feature>
<dbReference type="Pfam" id="PF19055">
    <property type="entry name" value="ABC2_membrane_7"/>
    <property type="match status" value="1"/>
</dbReference>
<keyword evidence="4" id="KW-0547">Nucleotide-binding</keyword>
<reference evidence="11 12" key="1">
    <citation type="journal article" date="2010" name="Cell">
        <title>The genome of Naegleria gruberi illuminates early eukaryotic versatility.</title>
        <authorList>
            <person name="Fritz-Laylin L.K."/>
            <person name="Prochnik S.E."/>
            <person name="Ginger M.L."/>
            <person name="Dacks J.B."/>
            <person name="Carpenter M.L."/>
            <person name="Field M.C."/>
            <person name="Kuo A."/>
            <person name="Paredez A."/>
            <person name="Chapman J."/>
            <person name="Pham J."/>
            <person name="Shu S."/>
            <person name="Neupane R."/>
            <person name="Cipriano M."/>
            <person name="Mancuso J."/>
            <person name="Tu H."/>
            <person name="Salamov A."/>
            <person name="Lindquist E."/>
            <person name="Shapiro H."/>
            <person name="Lucas S."/>
            <person name="Grigoriev I.V."/>
            <person name="Cande W.Z."/>
            <person name="Fulton C."/>
            <person name="Rokhsar D.S."/>
            <person name="Dawson S.C."/>
        </authorList>
    </citation>
    <scope>NUCLEOTIDE SEQUENCE [LARGE SCALE GENOMIC DNA]</scope>
    <source>
        <strain evidence="11 12">NEG-M</strain>
    </source>
</reference>
<dbReference type="InterPro" id="IPR003439">
    <property type="entry name" value="ABC_transporter-like_ATP-bd"/>
</dbReference>
<evidence type="ECO:0000313" key="12">
    <source>
        <dbReference type="Proteomes" id="UP000006671"/>
    </source>
</evidence>
<evidence type="ECO:0000256" key="2">
    <source>
        <dbReference type="ARBA" id="ARBA00022448"/>
    </source>
</evidence>
<evidence type="ECO:0000256" key="5">
    <source>
        <dbReference type="ARBA" id="ARBA00022840"/>
    </source>
</evidence>
<dbReference type="GO" id="GO:0016020">
    <property type="term" value="C:membrane"/>
    <property type="evidence" value="ECO:0007669"/>
    <property type="project" value="UniProtKB-SubCell"/>
</dbReference>
<evidence type="ECO:0000313" key="11">
    <source>
        <dbReference type="EMBL" id="EFC43768.1"/>
    </source>
</evidence>
<name>D2VHA7_NAEGR</name>
<dbReference type="Pfam" id="PF00005">
    <property type="entry name" value="ABC_tran"/>
    <property type="match status" value="1"/>
</dbReference>
<evidence type="ECO:0000256" key="3">
    <source>
        <dbReference type="ARBA" id="ARBA00022692"/>
    </source>
</evidence>
<evidence type="ECO:0000256" key="8">
    <source>
        <dbReference type="SAM" id="MobiDB-lite"/>
    </source>
</evidence>
<dbReference type="OMA" id="YRLLCWI"/>
<dbReference type="Gene3D" id="3.40.50.300">
    <property type="entry name" value="P-loop containing nucleotide triphosphate hydrolases"/>
    <property type="match status" value="1"/>
</dbReference>
<dbReference type="InterPro" id="IPR027417">
    <property type="entry name" value="P-loop_NTPase"/>
</dbReference>
<keyword evidence="12" id="KW-1185">Reference proteome</keyword>
<dbReference type="AlphaFoldDB" id="D2VHA7"/>
<organism evidence="12">
    <name type="scientific">Naegleria gruberi</name>
    <name type="common">Amoeba</name>
    <dbReference type="NCBI Taxonomy" id="5762"/>
    <lineage>
        <taxon>Eukaryota</taxon>
        <taxon>Discoba</taxon>
        <taxon>Heterolobosea</taxon>
        <taxon>Tetramitia</taxon>
        <taxon>Eutetramitia</taxon>
        <taxon>Vahlkampfiidae</taxon>
        <taxon>Naegleria</taxon>
    </lineage>
</organism>
<dbReference type="InterPro" id="IPR050352">
    <property type="entry name" value="ABCG_transporters"/>
</dbReference>
<feature type="transmembrane region" description="Helical" evidence="9">
    <location>
        <begin position="637"/>
        <end position="663"/>
    </location>
</feature>
<dbReference type="InterPro" id="IPR017871">
    <property type="entry name" value="ABC_transporter-like_CS"/>
</dbReference>
<feature type="transmembrane region" description="Helical" evidence="9">
    <location>
        <begin position="582"/>
        <end position="600"/>
    </location>
</feature>
<evidence type="ECO:0000256" key="1">
    <source>
        <dbReference type="ARBA" id="ARBA00004141"/>
    </source>
</evidence>
<feature type="transmembrane region" description="Helical" evidence="9">
    <location>
        <begin position="488"/>
        <end position="515"/>
    </location>
</feature>
<gene>
    <name evidence="11" type="ORF">NAEGRDRAFT_34009</name>
</gene>
<dbReference type="CDD" id="cd03213">
    <property type="entry name" value="ABCG_EPDR"/>
    <property type="match status" value="1"/>
</dbReference>
<keyword evidence="6 9" id="KW-1133">Transmembrane helix</keyword>
<dbReference type="InParanoid" id="D2VHA7"/>
<dbReference type="SMART" id="SM00382">
    <property type="entry name" value="AAA"/>
    <property type="match status" value="1"/>
</dbReference>
<evidence type="ECO:0000256" key="4">
    <source>
        <dbReference type="ARBA" id="ARBA00022741"/>
    </source>
</evidence>
<feature type="region of interest" description="Disordered" evidence="8">
    <location>
        <begin position="50"/>
        <end position="74"/>
    </location>
</feature>
<dbReference type="GO" id="GO:0140359">
    <property type="term" value="F:ABC-type transporter activity"/>
    <property type="evidence" value="ECO:0007669"/>
    <property type="project" value="InterPro"/>
</dbReference>
<dbReference type="SUPFAM" id="SSF52540">
    <property type="entry name" value="P-loop containing nucleoside triphosphate hydrolases"/>
    <property type="match status" value="1"/>
</dbReference>
<evidence type="ECO:0000256" key="9">
    <source>
        <dbReference type="SAM" id="Phobius"/>
    </source>
</evidence>
<dbReference type="OrthoDB" id="66620at2759"/>
<dbReference type="PANTHER" id="PTHR48041:SF139">
    <property type="entry name" value="PROTEIN SCARLET"/>
    <property type="match status" value="1"/>
</dbReference>
<dbReference type="Pfam" id="PF01061">
    <property type="entry name" value="ABC2_membrane"/>
    <property type="match status" value="1"/>
</dbReference>
<dbReference type="GeneID" id="8847707"/>
<keyword evidence="2" id="KW-0813">Transport</keyword>